<reference evidence="1 2" key="1">
    <citation type="submission" date="2020-03" db="EMBL/GenBank/DDBJ databases">
        <title>Whole genome sequencing of clinical and environmental type strains of Ochrobactrum.</title>
        <authorList>
            <person name="Dharne M."/>
        </authorList>
    </citation>
    <scope>NUCLEOTIDE SEQUENCE [LARGE SCALE GENOMIC DNA]</scope>
    <source>
        <strain evidence="1 2">CIP 109452</strain>
    </source>
</reference>
<gene>
    <name evidence="1" type="ORF">HED55_26460</name>
</gene>
<sequence>MGIEVRITVPVKLWPVVDLAFCAASTFLTYPAVAIPLPSFIVGTSTLYNNNNLEIGHLLFFVKPTK</sequence>
<comment type="caution">
    <text evidence="1">The sequence shown here is derived from an EMBL/GenBank/DDBJ whole genome shotgun (WGS) entry which is preliminary data.</text>
</comment>
<evidence type="ECO:0000313" key="2">
    <source>
        <dbReference type="Proteomes" id="UP000704467"/>
    </source>
</evidence>
<proteinExistence type="predicted"/>
<evidence type="ECO:0000313" key="1">
    <source>
        <dbReference type="EMBL" id="NKC05378.1"/>
    </source>
</evidence>
<protein>
    <submittedName>
        <fullName evidence="1">Uncharacterized protein</fullName>
    </submittedName>
</protein>
<keyword evidence="2" id="KW-1185">Reference proteome</keyword>
<accession>A0ABX1DSC8</accession>
<organism evidence="1 2">
    <name type="scientific">Brucella haematophila</name>
    <dbReference type="NCBI Taxonomy" id="419474"/>
    <lineage>
        <taxon>Bacteria</taxon>
        <taxon>Pseudomonadati</taxon>
        <taxon>Pseudomonadota</taxon>
        <taxon>Alphaproteobacteria</taxon>
        <taxon>Hyphomicrobiales</taxon>
        <taxon>Brucellaceae</taxon>
        <taxon>Brucella/Ochrobactrum group</taxon>
        <taxon>Brucella</taxon>
    </lineage>
</organism>
<dbReference type="Proteomes" id="UP000704467">
    <property type="component" value="Unassembled WGS sequence"/>
</dbReference>
<dbReference type="EMBL" id="JAAVLN010000005">
    <property type="protein sequence ID" value="NKC05378.1"/>
    <property type="molecule type" value="Genomic_DNA"/>
</dbReference>
<name>A0ABX1DSC8_9HYPH</name>